<evidence type="ECO:0000256" key="5">
    <source>
        <dbReference type="ARBA" id="ARBA00047899"/>
    </source>
</evidence>
<feature type="region of interest" description="Disordered" evidence="7">
    <location>
        <begin position="472"/>
        <end position="503"/>
    </location>
</feature>
<dbReference type="InterPro" id="IPR008984">
    <property type="entry name" value="SMAD_FHA_dom_sf"/>
</dbReference>
<evidence type="ECO:0000313" key="10">
    <source>
        <dbReference type="EMBL" id="KMP07171.1"/>
    </source>
</evidence>
<feature type="domain" description="FHA" evidence="8">
    <location>
        <begin position="53"/>
        <end position="120"/>
    </location>
</feature>
<dbReference type="OrthoDB" id="4062651at2759"/>
<dbReference type="GO" id="GO:0004674">
    <property type="term" value="F:protein serine/threonine kinase activity"/>
    <property type="evidence" value="ECO:0007669"/>
    <property type="project" value="UniProtKB-KW"/>
</dbReference>
<comment type="similarity">
    <text evidence="1">Belongs to the protein kinase superfamily. CAMK Ser/Thr protein kinase family. CHEK2 subfamily.</text>
</comment>
<keyword evidence="3" id="KW-0723">Serine/threonine-protein kinase</keyword>
<dbReference type="SUPFAM" id="SSF49879">
    <property type="entry name" value="SMAD/FHA domain"/>
    <property type="match status" value="1"/>
</dbReference>
<dbReference type="GO" id="GO:0044773">
    <property type="term" value="P:mitotic DNA damage checkpoint signaling"/>
    <property type="evidence" value="ECO:0007669"/>
    <property type="project" value="TreeGrafter"/>
</dbReference>
<dbReference type="SMART" id="SM00220">
    <property type="entry name" value="S_TKc"/>
    <property type="match status" value="1"/>
</dbReference>
<dbReference type="Gene3D" id="1.10.510.10">
    <property type="entry name" value="Transferase(Phosphotransferase) domain 1"/>
    <property type="match status" value="1"/>
</dbReference>
<dbReference type="Proteomes" id="UP000054565">
    <property type="component" value="Unassembled WGS sequence"/>
</dbReference>
<name>A0A0J6YET9_COCIT</name>
<evidence type="ECO:0000259" key="8">
    <source>
        <dbReference type="PROSITE" id="PS50006"/>
    </source>
</evidence>
<feature type="compositionally biased region" description="Polar residues" evidence="7">
    <location>
        <begin position="493"/>
        <end position="503"/>
    </location>
</feature>
<proteinExistence type="inferred from homology"/>
<dbReference type="InterPro" id="IPR000719">
    <property type="entry name" value="Prot_kinase_dom"/>
</dbReference>
<accession>A0A0J6YET9</accession>
<dbReference type="CDD" id="cd00060">
    <property type="entry name" value="FHA"/>
    <property type="match status" value="1"/>
</dbReference>
<keyword evidence="4" id="KW-0808">Transferase</keyword>
<dbReference type="InterPro" id="IPR011009">
    <property type="entry name" value="Kinase-like_dom_sf"/>
</dbReference>
<evidence type="ECO:0000259" key="9">
    <source>
        <dbReference type="PROSITE" id="PS50011"/>
    </source>
</evidence>
<dbReference type="EC" id="2.7.11.1" evidence="2"/>
<dbReference type="SUPFAM" id="SSF56112">
    <property type="entry name" value="Protein kinase-like (PK-like)"/>
    <property type="match status" value="1"/>
</dbReference>
<comment type="catalytic activity">
    <reaction evidence="6">
        <text>L-seryl-[protein] + ATP = O-phospho-L-seryl-[protein] + ADP + H(+)</text>
        <dbReference type="Rhea" id="RHEA:17989"/>
        <dbReference type="Rhea" id="RHEA-COMP:9863"/>
        <dbReference type="Rhea" id="RHEA-COMP:11604"/>
        <dbReference type="ChEBI" id="CHEBI:15378"/>
        <dbReference type="ChEBI" id="CHEBI:29999"/>
        <dbReference type="ChEBI" id="CHEBI:30616"/>
        <dbReference type="ChEBI" id="CHEBI:83421"/>
        <dbReference type="ChEBI" id="CHEBI:456216"/>
        <dbReference type="EC" id="2.7.11.1"/>
    </reaction>
</comment>
<dbReference type="GO" id="GO:0005524">
    <property type="term" value="F:ATP binding"/>
    <property type="evidence" value="ECO:0007669"/>
    <property type="project" value="InterPro"/>
</dbReference>
<evidence type="ECO:0000256" key="2">
    <source>
        <dbReference type="ARBA" id="ARBA00012513"/>
    </source>
</evidence>
<sequence length="503" mass="56431">MIRSEPHPLSVFSLVPLNERSSRALYHPKNQPHVSYLPDYWDDDHFPGEARGINVGFNINSKRPCTLATIGRDADIVVSGVNISRVHCSFEIAANAEIFMLRDQSINQSTQFTGLDAIPLEAGRVPRQVVIHPTRNTEFGFGNANADLYQFAILWHTPKFSVPKYLLSQGFHRHRVELDEVETPTEDQCCHSATQPLQYIMGRAVKISEFGEVCKGIDAYTGGLLAIKRVKLSNTPDRGAAGRSMEVELENIREIHHASSPCFIESMRPNIIRILWTEMRSDNQYNIVMPLMEANVEDLIREGTLIADGKLAMLLFHQMLKALDCLAARNLLHGDVQPRHILYSRASELSSAFRLAGFGLCSYTASINKLMVDTDPYKPPEVLKGGRSSWSHKMDVWALLVTMAYALDMAGMQTLFETPGFWMSREFQEVSIQRAVSMPTFHRLQRMAMLDPAERASAADMLDLMFQGEGRTTLRRPDSGIGESSGPADLSRRQSWSSAMSVD</sequence>
<dbReference type="EMBL" id="DS028097">
    <property type="protein sequence ID" value="KMP07171.1"/>
    <property type="molecule type" value="Genomic_DNA"/>
</dbReference>
<gene>
    <name evidence="10" type="ORF">CIRG_06852</name>
</gene>
<dbReference type="PROSITE" id="PS50011">
    <property type="entry name" value="PROTEIN_KINASE_DOM"/>
    <property type="match status" value="1"/>
</dbReference>
<evidence type="ECO:0000256" key="1">
    <source>
        <dbReference type="ARBA" id="ARBA00005575"/>
    </source>
</evidence>
<dbReference type="PANTHER" id="PTHR44167:SF24">
    <property type="entry name" value="SERINE_THREONINE-PROTEIN KINASE CHK2"/>
    <property type="match status" value="1"/>
</dbReference>
<dbReference type="GO" id="GO:0005634">
    <property type="term" value="C:nucleus"/>
    <property type="evidence" value="ECO:0007669"/>
    <property type="project" value="TreeGrafter"/>
</dbReference>
<keyword evidence="4" id="KW-0418">Kinase</keyword>
<evidence type="ECO:0000256" key="4">
    <source>
        <dbReference type="ARBA" id="ARBA00022777"/>
    </source>
</evidence>
<dbReference type="AlphaFoldDB" id="A0A0J6YET9"/>
<dbReference type="PANTHER" id="PTHR44167">
    <property type="entry name" value="OVARIAN-SPECIFIC SERINE/THREONINE-PROTEIN KINASE LOK-RELATED"/>
    <property type="match status" value="1"/>
</dbReference>
<comment type="catalytic activity">
    <reaction evidence="5">
        <text>L-threonyl-[protein] + ATP = O-phospho-L-threonyl-[protein] + ADP + H(+)</text>
        <dbReference type="Rhea" id="RHEA:46608"/>
        <dbReference type="Rhea" id="RHEA-COMP:11060"/>
        <dbReference type="Rhea" id="RHEA-COMP:11605"/>
        <dbReference type="ChEBI" id="CHEBI:15378"/>
        <dbReference type="ChEBI" id="CHEBI:30013"/>
        <dbReference type="ChEBI" id="CHEBI:30616"/>
        <dbReference type="ChEBI" id="CHEBI:61977"/>
        <dbReference type="ChEBI" id="CHEBI:456216"/>
        <dbReference type="EC" id="2.7.11.1"/>
    </reaction>
</comment>
<dbReference type="STRING" id="404692.A0A0J6YET9"/>
<protein>
    <recommendedName>
        <fullName evidence="2">non-specific serine/threonine protein kinase</fullName>
        <ecNumber evidence="2">2.7.11.1</ecNumber>
    </recommendedName>
</protein>
<organism evidence="10 11">
    <name type="scientific">Coccidioides immitis RMSCC 2394</name>
    <dbReference type="NCBI Taxonomy" id="404692"/>
    <lineage>
        <taxon>Eukaryota</taxon>
        <taxon>Fungi</taxon>
        <taxon>Dikarya</taxon>
        <taxon>Ascomycota</taxon>
        <taxon>Pezizomycotina</taxon>
        <taxon>Eurotiomycetes</taxon>
        <taxon>Eurotiomycetidae</taxon>
        <taxon>Onygenales</taxon>
        <taxon>Onygenaceae</taxon>
        <taxon>Coccidioides</taxon>
    </lineage>
</organism>
<evidence type="ECO:0000313" key="11">
    <source>
        <dbReference type="Proteomes" id="UP000054565"/>
    </source>
</evidence>
<evidence type="ECO:0000256" key="3">
    <source>
        <dbReference type="ARBA" id="ARBA00022527"/>
    </source>
</evidence>
<dbReference type="Pfam" id="PF00498">
    <property type="entry name" value="FHA"/>
    <property type="match status" value="1"/>
</dbReference>
<dbReference type="InterPro" id="IPR000253">
    <property type="entry name" value="FHA_dom"/>
</dbReference>
<evidence type="ECO:0000256" key="7">
    <source>
        <dbReference type="SAM" id="MobiDB-lite"/>
    </source>
</evidence>
<dbReference type="PROSITE" id="PS50006">
    <property type="entry name" value="FHA_DOMAIN"/>
    <property type="match status" value="1"/>
</dbReference>
<feature type="domain" description="Protein kinase" evidence="9">
    <location>
        <begin position="199"/>
        <end position="467"/>
    </location>
</feature>
<evidence type="ECO:0000256" key="6">
    <source>
        <dbReference type="ARBA" id="ARBA00048679"/>
    </source>
</evidence>
<dbReference type="Pfam" id="PF00069">
    <property type="entry name" value="Pkinase"/>
    <property type="match status" value="1"/>
</dbReference>
<reference evidence="11" key="1">
    <citation type="journal article" date="2010" name="Genome Res.">
        <title>Population genomic sequencing of Coccidioides fungi reveals recent hybridization and transposon control.</title>
        <authorList>
            <person name="Neafsey D.E."/>
            <person name="Barker B.M."/>
            <person name="Sharpton T.J."/>
            <person name="Stajich J.E."/>
            <person name="Park D.J."/>
            <person name="Whiston E."/>
            <person name="Hung C.-Y."/>
            <person name="McMahan C."/>
            <person name="White J."/>
            <person name="Sykes S."/>
            <person name="Heiman D."/>
            <person name="Young S."/>
            <person name="Zeng Q."/>
            <person name="Abouelleil A."/>
            <person name="Aftuck L."/>
            <person name="Bessette D."/>
            <person name="Brown A."/>
            <person name="FitzGerald M."/>
            <person name="Lui A."/>
            <person name="Macdonald J.P."/>
            <person name="Priest M."/>
            <person name="Orbach M.J."/>
            <person name="Galgiani J.N."/>
            <person name="Kirkland T.N."/>
            <person name="Cole G.T."/>
            <person name="Birren B.W."/>
            <person name="Henn M.R."/>
            <person name="Taylor J.W."/>
            <person name="Rounsley S.D."/>
        </authorList>
    </citation>
    <scope>NUCLEOTIDE SEQUENCE [LARGE SCALE GENOMIC DNA]</scope>
    <source>
        <strain evidence="11">RMSCC 2394</strain>
    </source>
</reference>